<dbReference type="EMBL" id="KN817622">
    <property type="protein sequence ID" value="KJA16402.1"/>
    <property type="molecule type" value="Genomic_DNA"/>
</dbReference>
<proteinExistence type="predicted"/>
<accession>A0A0D2KP54</accession>
<organism evidence="1 2">
    <name type="scientific">Hypholoma sublateritium (strain FD-334 SS-4)</name>
    <dbReference type="NCBI Taxonomy" id="945553"/>
    <lineage>
        <taxon>Eukaryota</taxon>
        <taxon>Fungi</taxon>
        <taxon>Dikarya</taxon>
        <taxon>Basidiomycota</taxon>
        <taxon>Agaricomycotina</taxon>
        <taxon>Agaricomycetes</taxon>
        <taxon>Agaricomycetidae</taxon>
        <taxon>Agaricales</taxon>
        <taxon>Agaricineae</taxon>
        <taxon>Strophariaceae</taxon>
        <taxon>Hypholoma</taxon>
    </lineage>
</organism>
<dbReference type="OrthoDB" id="3057577at2759"/>
<dbReference type="OMA" id="STRECDI"/>
<reference evidence="2" key="1">
    <citation type="submission" date="2014-04" db="EMBL/GenBank/DDBJ databases">
        <title>Evolutionary Origins and Diversification of the Mycorrhizal Mutualists.</title>
        <authorList>
            <consortium name="DOE Joint Genome Institute"/>
            <consortium name="Mycorrhizal Genomics Consortium"/>
            <person name="Kohler A."/>
            <person name="Kuo A."/>
            <person name="Nagy L.G."/>
            <person name="Floudas D."/>
            <person name="Copeland A."/>
            <person name="Barry K.W."/>
            <person name="Cichocki N."/>
            <person name="Veneault-Fourrey C."/>
            <person name="LaButti K."/>
            <person name="Lindquist E.A."/>
            <person name="Lipzen A."/>
            <person name="Lundell T."/>
            <person name="Morin E."/>
            <person name="Murat C."/>
            <person name="Riley R."/>
            <person name="Ohm R."/>
            <person name="Sun H."/>
            <person name="Tunlid A."/>
            <person name="Henrissat B."/>
            <person name="Grigoriev I.V."/>
            <person name="Hibbett D.S."/>
            <person name="Martin F."/>
        </authorList>
    </citation>
    <scope>NUCLEOTIDE SEQUENCE [LARGE SCALE GENOMIC DNA]</scope>
    <source>
        <strain evidence="2">FD-334 SS-4</strain>
    </source>
</reference>
<dbReference type="Proteomes" id="UP000054270">
    <property type="component" value="Unassembled WGS sequence"/>
</dbReference>
<feature type="non-terminal residue" evidence="1">
    <location>
        <position position="1"/>
    </location>
</feature>
<evidence type="ECO:0000313" key="1">
    <source>
        <dbReference type="EMBL" id="KJA16402.1"/>
    </source>
</evidence>
<gene>
    <name evidence="1" type="ORF">HYPSUDRAFT_147790</name>
</gene>
<evidence type="ECO:0000313" key="2">
    <source>
        <dbReference type="Proteomes" id="UP000054270"/>
    </source>
</evidence>
<protein>
    <recommendedName>
        <fullName evidence="3">BTB domain-containing protein</fullName>
    </recommendedName>
</protein>
<sequence>QFGAHTANLQQYSEGFPLGGSVRLGTDIPHLEESGEILELILQFMHHTRQPNLSGLSPATLSSLAEAAEKYLIYSAMELCRVYMSLTVKYHPIDVLIYSFKHDYSELADEAARLTVTADASLVIAEAARTNLHPSFIVAWFTYREAWAKGMRAIVKEPPSAVATASFHKGGQEECYLWSPFQQQVLVDVGVDPERLSEVDSVVRRNIVDFLSDCAHCTKRANRWALTAQNTHTRLTSKFA</sequence>
<dbReference type="STRING" id="945553.A0A0D2KP54"/>
<name>A0A0D2KP54_HYPSF</name>
<keyword evidence="2" id="KW-1185">Reference proteome</keyword>
<evidence type="ECO:0008006" key="3">
    <source>
        <dbReference type="Google" id="ProtNLM"/>
    </source>
</evidence>
<dbReference type="AlphaFoldDB" id="A0A0D2KP54"/>